<protein>
    <submittedName>
        <fullName evidence="2">Uncharacterized protein</fullName>
    </submittedName>
</protein>
<proteinExistence type="predicted"/>
<accession>A0A229UXE1</accession>
<gene>
    <name evidence="2" type="ORF">CF651_03090</name>
</gene>
<evidence type="ECO:0000313" key="2">
    <source>
        <dbReference type="EMBL" id="OXM88088.1"/>
    </source>
</evidence>
<name>A0A229UXE1_9BACL</name>
<keyword evidence="1" id="KW-0472">Membrane</keyword>
<dbReference type="EMBL" id="NMQW01000002">
    <property type="protein sequence ID" value="OXM88088.1"/>
    <property type="molecule type" value="Genomic_DNA"/>
</dbReference>
<keyword evidence="3" id="KW-1185">Reference proteome</keyword>
<reference evidence="2 3" key="1">
    <citation type="submission" date="2017-07" db="EMBL/GenBank/DDBJ databases">
        <title>Genome sequencing and assembly of Paenibacillus rigui.</title>
        <authorList>
            <person name="Mayilraj S."/>
        </authorList>
    </citation>
    <scope>NUCLEOTIDE SEQUENCE [LARGE SCALE GENOMIC DNA]</scope>
    <source>
        <strain evidence="2 3">JCM 16352</strain>
    </source>
</reference>
<organism evidence="2 3">
    <name type="scientific">Paenibacillus rigui</name>
    <dbReference type="NCBI Taxonomy" id="554312"/>
    <lineage>
        <taxon>Bacteria</taxon>
        <taxon>Bacillati</taxon>
        <taxon>Bacillota</taxon>
        <taxon>Bacilli</taxon>
        <taxon>Bacillales</taxon>
        <taxon>Paenibacillaceae</taxon>
        <taxon>Paenibacillus</taxon>
    </lineage>
</organism>
<evidence type="ECO:0000313" key="3">
    <source>
        <dbReference type="Proteomes" id="UP000215509"/>
    </source>
</evidence>
<comment type="caution">
    <text evidence="2">The sequence shown here is derived from an EMBL/GenBank/DDBJ whole genome shotgun (WGS) entry which is preliminary data.</text>
</comment>
<evidence type="ECO:0000256" key="1">
    <source>
        <dbReference type="SAM" id="Phobius"/>
    </source>
</evidence>
<keyword evidence="1" id="KW-1133">Transmembrane helix</keyword>
<sequence length="77" mass="8863">MRHDEEVSEVHSGYEDLFIQFSKMVEKWILRALALILGLLVISQLLIQIPVIRYYLVKVEQLEGIRFQRSSGSDSAG</sequence>
<dbReference type="RefSeq" id="WP_094013335.1">
    <property type="nucleotide sequence ID" value="NZ_NMQW01000002.1"/>
</dbReference>
<dbReference type="Proteomes" id="UP000215509">
    <property type="component" value="Unassembled WGS sequence"/>
</dbReference>
<keyword evidence="1" id="KW-0812">Transmembrane</keyword>
<dbReference type="AlphaFoldDB" id="A0A229UXE1"/>
<feature type="transmembrane region" description="Helical" evidence="1">
    <location>
        <begin position="28"/>
        <end position="56"/>
    </location>
</feature>